<comment type="caution">
    <text evidence="2">The sequence shown here is derived from an EMBL/GenBank/DDBJ whole genome shotgun (WGS) entry which is preliminary data.</text>
</comment>
<dbReference type="EMBL" id="JAINUF010000009">
    <property type="protein sequence ID" value="KAJ8350752.1"/>
    <property type="molecule type" value="Genomic_DNA"/>
</dbReference>
<dbReference type="AlphaFoldDB" id="A0A9Q1ISN6"/>
<evidence type="ECO:0000256" key="1">
    <source>
        <dbReference type="SAM" id="MobiDB-lite"/>
    </source>
</evidence>
<reference evidence="2" key="1">
    <citation type="journal article" date="2023" name="Science">
        <title>Genome structures resolve the early diversification of teleost fishes.</title>
        <authorList>
            <person name="Parey E."/>
            <person name="Louis A."/>
            <person name="Montfort J."/>
            <person name="Bouchez O."/>
            <person name="Roques C."/>
            <person name="Iampietro C."/>
            <person name="Lluch J."/>
            <person name="Castinel A."/>
            <person name="Donnadieu C."/>
            <person name="Desvignes T."/>
            <person name="Floi Bucao C."/>
            <person name="Jouanno E."/>
            <person name="Wen M."/>
            <person name="Mejri S."/>
            <person name="Dirks R."/>
            <person name="Jansen H."/>
            <person name="Henkel C."/>
            <person name="Chen W.J."/>
            <person name="Zahm M."/>
            <person name="Cabau C."/>
            <person name="Klopp C."/>
            <person name="Thompson A.W."/>
            <person name="Robinson-Rechavi M."/>
            <person name="Braasch I."/>
            <person name="Lecointre G."/>
            <person name="Bobe J."/>
            <person name="Postlethwait J.H."/>
            <person name="Berthelot C."/>
            <person name="Roest Crollius H."/>
            <person name="Guiguen Y."/>
        </authorList>
    </citation>
    <scope>NUCLEOTIDE SEQUENCE</scope>
    <source>
        <strain evidence="2">WJC10195</strain>
    </source>
</reference>
<name>A0A9Q1ISN6_SYNKA</name>
<sequence>MPAVLSGKEIVNPPSSFSTCARLLSRITHKALGPICGDKANEEGLSGRLGSELCSDTRGRNPWSRLSVAVALVTVSWQRETVSRGGDLPISLLPLPKAPRPIDSSSLAGLWPTVGLSLVIAGRFLARRLTNVPSNSSRTPRVTTWPFGRKINEAPFQQRKHRKLATLRTFTPSQDFNEEPDPTGTVRTRSRRVIQNTRGCFTTERLSFTRGEAGALVQRGPLLKASVRMSGDFPGLWRRPPASPGCPSSA</sequence>
<evidence type="ECO:0000313" key="3">
    <source>
        <dbReference type="Proteomes" id="UP001152622"/>
    </source>
</evidence>
<protein>
    <submittedName>
        <fullName evidence="2">Uncharacterized protein</fullName>
    </submittedName>
</protein>
<dbReference type="Proteomes" id="UP001152622">
    <property type="component" value="Chromosome 9"/>
</dbReference>
<accession>A0A9Q1ISN6</accession>
<organism evidence="2 3">
    <name type="scientific">Synaphobranchus kaupii</name>
    <name type="common">Kaup's arrowtooth eel</name>
    <dbReference type="NCBI Taxonomy" id="118154"/>
    <lineage>
        <taxon>Eukaryota</taxon>
        <taxon>Metazoa</taxon>
        <taxon>Chordata</taxon>
        <taxon>Craniata</taxon>
        <taxon>Vertebrata</taxon>
        <taxon>Euteleostomi</taxon>
        <taxon>Actinopterygii</taxon>
        <taxon>Neopterygii</taxon>
        <taxon>Teleostei</taxon>
        <taxon>Anguilliformes</taxon>
        <taxon>Synaphobranchidae</taxon>
        <taxon>Synaphobranchus</taxon>
    </lineage>
</organism>
<proteinExistence type="predicted"/>
<gene>
    <name evidence="2" type="ORF">SKAU_G00258820</name>
</gene>
<feature type="region of interest" description="Disordered" evidence="1">
    <location>
        <begin position="231"/>
        <end position="250"/>
    </location>
</feature>
<evidence type="ECO:0000313" key="2">
    <source>
        <dbReference type="EMBL" id="KAJ8350752.1"/>
    </source>
</evidence>
<keyword evidence="3" id="KW-1185">Reference proteome</keyword>